<reference evidence="1" key="2">
    <citation type="submission" date="2020-05" db="UniProtKB">
        <authorList>
            <consortium name="EnsemblMetazoa"/>
        </authorList>
    </citation>
    <scope>IDENTIFICATION</scope>
    <source>
        <strain evidence="1">IAEA</strain>
    </source>
</reference>
<reference evidence="2" key="1">
    <citation type="submission" date="2014-03" db="EMBL/GenBank/DDBJ databases">
        <authorList>
            <person name="Aksoy S."/>
            <person name="Warren W."/>
            <person name="Wilson R.K."/>
        </authorList>
    </citation>
    <scope>NUCLEOTIDE SEQUENCE [LARGE SCALE GENOMIC DNA]</scope>
    <source>
        <strain evidence="2">IAEA</strain>
    </source>
</reference>
<sequence>MCVRRRKLKIHKEFVDGYGWIWMDVLSSKKSKVFLQLLQYKLIYKLVHLGDIVFMQTYTQFPYKDVGGERKLRSKNKINKWKSSENSFMTEMCFVNKVLRGKALAFNQKRAD</sequence>
<dbReference type="EnsemblMetazoa" id="GBRI018964-RA">
    <property type="protein sequence ID" value="GBRI018964-PA"/>
    <property type="gene ID" value="GBRI018964"/>
</dbReference>
<dbReference type="AlphaFoldDB" id="A0A1A9WGM6"/>
<dbReference type="Proteomes" id="UP000091820">
    <property type="component" value="Unassembled WGS sequence"/>
</dbReference>
<organism evidence="1 2">
    <name type="scientific">Glossina brevipalpis</name>
    <dbReference type="NCBI Taxonomy" id="37001"/>
    <lineage>
        <taxon>Eukaryota</taxon>
        <taxon>Metazoa</taxon>
        <taxon>Ecdysozoa</taxon>
        <taxon>Arthropoda</taxon>
        <taxon>Hexapoda</taxon>
        <taxon>Insecta</taxon>
        <taxon>Pterygota</taxon>
        <taxon>Neoptera</taxon>
        <taxon>Endopterygota</taxon>
        <taxon>Diptera</taxon>
        <taxon>Brachycera</taxon>
        <taxon>Muscomorpha</taxon>
        <taxon>Hippoboscoidea</taxon>
        <taxon>Glossinidae</taxon>
        <taxon>Glossina</taxon>
    </lineage>
</organism>
<keyword evidence="2" id="KW-1185">Reference proteome</keyword>
<proteinExistence type="predicted"/>
<name>A0A1A9WGM6_9MUSC</name>
<dbReference type="VEuPathDB" id="VectorBase:GBRI018964"/>
<protein>
    <submittedName>
        <fullName evidence="1">Uncharacterized protein</fullName>
    </submittedName>
</protein>
<evidence type="ECO:0000313" key="2">
    <source>
        <dbReference type="Proteomes" id="UP000091820"/>
    </source>
</evidence>
<evidence type="ECO:0000313" key="1">
    <source>
        <dbReference type="EnsemblMetazoa" id="GBRI018964-PA"/>
    </source>
</evidence>
<accession>A0A1A9WGM6</accession>